<feature type="chain" id="PRO_5046289556" description="Secreted protein" evidence="1">
    <location>
        <begin position="29"/>
        <end position="123"/>
    </location>
</feature>
<organism evidence="2 3">
    <name type="scientific">Alkalimarinus alittae</name>
    <dbReference type="NCBI Taxonomy" id="2961619"/>
    <lineage>
        <taxon>Bacteria</taxon>
        <taxon>Pseudomonadati</taxon>
        <taxon>Pseudomonadota</taxon>
        <taxon>Gammaproteobacteria</taxon>
        <taxon>Alteromonadales</taxon>
        <taxon>Alteromonadaceae</taxon>
        <taxon>Alkalimarinus</taxon>
    </lineage>
</organism>
<keyword evidence="1" id="KW-0732">Signal</keyword>
<evidence type="ECO:0000256" key="1">
    <source>
        <dbReference type="SAM" id="SignalP"/>
    </source>
</evidence>
<keyword evidence="3" id="KW-1185">Reference proteome</keyword>
<accession>A0ABY6N6S1</accession>
<gene>
    <name evidence="2" type="ORF">NKI27_08640</name>
</gene>
<dbReference type="Proteomes" id="UP001163739">
    <property type="component" value="Chromosome"/>
</dbReference>
<sequence>MNFYQIKPTSARIVFSLYLILFSITSNAETGVVVHGETEEACSETVMTTQMYDMMSGMMEVSKGACPLVNAKGKEIFGGCKHLSGDGVDWFYDIPEFYSGPNFKTEIQKSCDEWVQAGADWRK</sequence>
<evidence type="ECO:0008006" key="4">
    <source>
        <dbReference type="Google" id="ProtNLM"/>
    </source>
</evidence>
<evidence type="ECO:0000313" key="3">
    <source>
        <dbReference type="Proteomes" id="UP001163739"/>
    </source>
</evidence>
<reference evidence="2" key="1">
    <citation type="submission" date="2022-06" db="EMBL/GenBank/DDBJ databases">
        <title>Alkalimarinus sp. nov., isolated from gut of a Alitta virens.</title>
        <authorList>
            <person name="Yang A.I."/>
            <person name="Shin N.-R."/>
        </authorList>
    </citation>
    <scope>NUCLEOTIDE SEQUENCE</scope>
    <source>
        <strain evidence="2">A2M4</strain>
    </source>
</reference>
<dbReference type="EMBL" id="CP100390">
    <property type="protein sequence ID" value="UZE97784.1"/>
    <property type="molecule type" value="Genomic_DNA"/>
</dbReference>
<feature type="signal peptide" evidence="1">
    <location>
        <begin position="1"/>
        <end position="28"/>
    </location>
</feature>
<protein>
    <recommendedName>
        <fullName evidence="4">Secreted protein</fullName>
    </recommendedName>
</protein>
<evidence type="ECO:0000313" key="2">
    <source>
        <dbReference type="EMBL" id="UZE97784.1"/>
    </source>
</evidence>
<proteinExistence type="predicted"/>
<name>A0ABY6N6S1_9ALTE</name>
<dbReference type="RefSeq" id="WP_265049261.1">
    <property type="nucleotide sequence ID" value="NZ_CP100390.1"/>
</dbReference>